<keyword evidence="2" id="KW-1185">Reference proteome</keyword>
<protein>
    <submittedName>
        <fullName evidence="1">16836_t:CDS:1</fullName>
    </submittedName>
</protein>
<organism evidence="1 2">
    <name type="scientific">Racocetra persica</name>
    <dbReference type="NCBI Taxonomy" id="160502"/>
    <lineage>
        <taxon>Eukaryota</taxon>
        <taxon>Fungi</taxon>
        <taxon>Fungi incertae sedis</taxon>
        <taxon>Mucoromycota</taxon>
        <taxon>Glomeromycotina</taxon>
        <taxon>Glomeromycetes</taxon>
        <taxon>Diversisporales</taxon>
        <taxon>Gigasporaceae</taxon>
        <taxon>Racocetra</taxon>
    </lineage>
</organism>
<reference evidence="1" key="1">
    <citation type="submission" date="2021-06" db="EMBL/GenBank/DDBJ databases">
        <authorList>
            <person name="Kallberg Y."/>
            <person name="Tangrot J."/>
            <person name="Rosling A."/>
        </authorList>
    </citation>
    <scope>NUCLEOTIDE SEQUENCE</scope>
    <source>
        <strain evidence="1">MA461A</strain>
    </source>
</reference>
<gene>
    <name evidence="1" type="ORF">RPERSI_LOCUS3822</name>
</gene>
<evidence type="ECO:0000313" key="1">
    <source>
        <dbReference type="EMBL" id="CAG8547613.1"/>
    </source>
</evidence>
<comment type="caution">
    <text evidence="1">The sequence shown here is derived from an EMBL/GenBank/DDBJ whole genome shotgun (WGS) entry which is preliminary data.</text>
</comment>
<accession>A0ACA9LS26</accession>
<proteinExistence type="predicted"/>
<dbReference type="EMBL" id="CAJVQC010004977">
    <property type="protein sequence ID" value="CAG8547613.1"/>
    <property type="molecule type" value="Genomic_DNA"/>
</dbReference>
<sequence>MPKLSNSVRKASVFGHHVRNHTDLIIVIFDGGNIVPRPLPPPEEFDINNGGRPNF</sequence>
<dbReference type="Proteomes" id="UP000789920">
    <property type="component" value="Unassembled WGS sequence"/>
</dbReference>
<evidence type="ECO:0000313" key="2">
    <source>
        <dbReference type="Proteomes" id="UP000789920"/>
    </source>
</evidence>
<name>A0ACA9LS26_9GLOM</name>